<evidence type="ECO:0000313" key="2">
    <source>
        <dbReference type="EMBL" id="SHI89589.1"/>
    </source>
</evidence>
<proteinExistence type="predicted"/>
<dbReference type="PANTHER" id="PTHR36179">
    <property type="entry name" value="LUD_DOM DOMAIN-CONTAINING PROTEIN"/>
    <property type="match status" value="1"/>
</dbReference>
<dbReference type="SUPFAM" id="SSF100950">
    <property type="entry name" value="NagB/RpiA/CoA transferase-like"/>
    <property type="match status" value="1"/>
</dbReference>
<sequence>MEDCVEVYWQKHLGKCRAALEANNFDVYFATDTSDAGRIIYEEIVPMLSPKTASWGDSMTLQATGAIEQLRNDPEIEFIETFEAGVPRPEIIERRRQALLVDLFLTGTNALTERGQLVNLDMIGNRVGGILFGPKHTVVTIGRNKIVPDLEAAMQRVRNVAAPMNGIKHPRFKTPCQKTGYCHDCKSPDRICNAWTIMEKCFPPKRIKVVLINQDFGL</sequence>
<dbReference type="InterPro" id="IPR009501">
    <property type="entry name" value="UCP020269"/>
</dbReference>
<name>A0A1M6EW47_MALRU</name>
<feature type="domain" description="LUD" evidence="1">
    <location>
        <begin position="17"/>
        <end position="212"/>
    </location>
</feature>
<organism evidence="2 3">
    <name type="scientific">Malonomonas rubra DSM 5091</name>
    <dbReference type="NCBI Taxonomy" id="1122189"/>
    <lineage>
        <taxon>Bacteria</taxon>
        <taxon>Pseudomonadati</taxon>
        <taxon>Thermodesulfobacteriota</taxon>
        <taxon>Desulfuromonadia</taxon>
        <taxon>Desulfuromonadales</taxon>
        <taxon>Geopsychrobacteraceae</taxon>
        <taxon>Malonomonas</taxon>
    </lineage>
</organism>
<dbReference type="InterPro" id="IPR037171">
    <property type="entry name" value="NagB/RpiA_transferase-like"/>
</dbReference>
<dbReference type="RefSeq" id="WP_072906404.1">
    <property type="nucleotide sequence ID" value="NZ_FQZT01000003.1"/>
</dbReference>
<dbReference type="Pfam" id="PF02589">
    <property type="entry name" value="LUD_dom"/>
    <property type="match status" value="1"/>
</dbReference>
<dbReference type="STRING" id="1122189.SAMN02745165_01056"/>
<dbReference type="Proteomes" id="UP000184171">
    <property type="component" value="Unassembled WGS sequence"/>
</dbReference>
<evidence type="ECO:0000259" key="1">
    <source>
        <dbReference type="Pfam" id="PF02589"/>
    </source>
</evidence>
<protein>
    <submittedName>
        <fullName evidence="2">Uncharacterized ACR, YkgG family COG1556</fullName>
    </submittedName>
</protein>
<dbReference type="PIRSF" id="PIRSF020269">
    <property type="entry name" value="DUF1121"/>
    <property type="match status" value="1"/>
</dbReference>
<gene>
    <name evidence="2" type="ORF">SAMN02745165_01056</name>
</gene>
<dbReference type="OrthoDB" id="9809147at2"/>
<dbReference type="PANTHER" id="PTHR36179:SF2">
    <property type="entry name" value="LUD DOMAIN-CONTAINING PROTEIN"/>
    <property type="match status" value="1"/>
</dbReference>
<keyword evidence="3" id="KW-1185">Reference proteome</keyword>
<dbReference type="AlphaFoldDB" id="A0A1M6EW47"/>
<dbReference type="EMBL" id="FQZT01000003">
    <property type="protein sequence ID" value="SHI89589.1"/>
    <property type="molecule type" value="Genomic_DNA"/>
</dbReference>
<accession>A0A1M6EW47</accession>
<evidence type="ECO:0000313" key="3">
    <source>
        <dbReference type="Proteomes" id="UP000184171"/>
    </source>
</evidence>
<dbReference type="InterPro" id="IPR003741">
    <property type="entry name" value="LUD_dom"/>
</dbReference>
<reference evidence="2 3" key="1">
    <citation type="submission" date="2016-11" db="EMBL/GenBank/DDBJ databases">
        <authorList>
            <person name="Jaros S."/>
            <person name="Januszkiewicz K."/>
            <person name="Wedrychowicz H."/>
        </authorList>
    </citation>
    <scope>NUCLEOTIDE SEQUENCE [LARGE SCALE GENOMIC DNA]</scope>
    <source>
        <strain evidence="2 3">DSM 5091</strain>
    </source>
</reference>